<dbReference type="EMBL" id="KL660715">
    <property type="protein sequence ID" value="KFA63880.1"/>
    <property type="molecule type" value="Genomic_DNA"/>
</dbReference>
<proteinExistence type="predicted"/>
<keyword evidence="4" id="KW-1185">Reference proteome</keyword>
<name>A0A084QIU5_STAC4</name>
<dbReference type="InterPro" id="IPR037459">
    <property type="entry name" value="RhgT-like"/>
</dbReference>
<evidence type="ECO:0000259" key="2">
    <source>
        <dbReference type="Pfam" id="PF13472"/>
    </source>
</evidence>
<dbReference type="CDD" id="cd01821">
    <property type="entry name" value="Rhamnogalacturan_acetylesterase_like"/>
    <property type="match status" value="1"/>
</dbReference>
<feature type="domain" description="SGNH hydrolase-type esterase" evidence="2">
    <location>
        <begin position="35"/>
        <end position="214"/>
    </location>
</feature>
<feature type="signal peptide" evidence="1">
    <location>
        <begin position="1"/>
        <end position="19"/>
    </location>
</feature>
<dbReference type="Pfam" id="PF13472">
    <property type="entry name" value="Lipase_GDSL_2"/>
    <property type="match status" value="1"/>
</dbReference>
<dbReference type="OrthoDB" id="5041285at2759"/>
<dbReference type="PANTHER" id="PTHR43695:SF2">
    <property type="entry name" value="PUTATIVE (AFU_ORTHOLOGUE AFUA_2G17250)-RELATED"/>
    <property type="match status" value="1"/>
</dbReference>
<dbReference type="GO" id="GO:0016787">
    <property type="term" value="F:hydrolase activity"/>
    <property type="evidence" value="ECO:0007669"/>
    <property type="project" value="InterPro"/>
</dbReference>
<reference evidence="3 4" key="1">
    <citation type="journal article" date="2014" name="BMC Genomics">
        <title>Comparative genome sequencing reveals chemotype-specific gene clusters in the toxigenic black mold Stachybotrys.</title>
        <authorList>
            <person name="Semeiks J."/>
            <person name="Borek D."/>
            <person name="Otwinowski Z."/>
            <person name="Grishin N.V."/>
        </authorList>
    </citation>
    <scope>NUCLEOTIDE SEQUENCE [LARGE SCALE GENOMIC DNA]</scope>
    <source>
        <strain evidence="3 4">IBT 40285</strain>
    </source>
</reference>
<dbReference type="PANTHER" id="PTHR43695">
    <property type="entry name" value="PUTATIVE (AFU_ORTHOLOGUE AFUA_2G17250)-RELATED"/>
    <property type="match status" value="1"/>
</dbReference>
<dbReference type="OMA" id="WGNGFIQ"/>
<dbReference type="HOGENOM" id="CLU_065859_1_0_1"/>
<dbReference type="AlphaFoldDB" id="A0A084QIU5"/>
<accession>A0A084QIU5</accession>
<feature type="chain" id="PRO_5001779289" description="SGNH hydrolase-type esterase domain-containing protein" evidence="1">
    <location>
        <begin position="20"/>
        <end position="257"/>
    </location>
</feature>
<evidence type="ECO:0000313" key="3">
    <source>
        <dbReference type="EMBL" id="KFA63880.1"/>
    </source>
</evidence>
<dbReference type="InterPro" id="IPR013830">
    <property type="entry name" value="SGNH_hydro"/>
</dbReference>
<dbReference type="Gene3D" id="3.40.50.1110">
    <property type="entry name" value="SGNH hydrolase"/>
    <property type="match status" value="1"/>
</dbReference>
<gene>
    <name evidence="3" type="ORF">S40285_09056</name>
</gene>
<protein>
    <recommendedName>
        <fullName evidence="2">SGNH hydrolase-type esterase domain-containing protein</fullName>
    </recommendedName>
</protein>
<organism evidence="3 4">
    <name type="scientific">Stachybotrys chlorohalonatus (strain IBT 40285)</name>
    <dbReference type="NCBI Taxonomy" id="1283841"/>
    <lineage>
        <taxon>Eukaryota</taxon>
        <taxon>Fungi</taxon>
        <taxon>Dikarya</taxon>
        <taxon>Ascomycota</taxon>
        <taxon>Pezizomycotina</taxon>
        <taxon>Sordariomycetes</taxon>
        <taxon>Hypocreomycetidae</taxon>
        <taxon>Hypocreales</taxon>
        <taxon>Stachybotryaceae</taxon>
        <taxon>Stachybotrys</taxon>
    </lineage>
</organism>
<evidence type="ECO:0000313" key="4">
    <source>
        <dbReference type="Proteomes" id="UP000028524"/>
    </source>
</evidence>
<dbReference type="InterPro" id="IPR036514">
    <property type="entry name" value="SGNH_hydro_sf"/>
</dbReference>
<evidence type="ECO:0000256" key="1">
    <source>
        <dbReference type="SAM" id="SignalP"/>
    </source>
</evidence>
<dbReference type="STRING" id="1283841.A0A084QIU5"/>
<dbReference type="Proteomes" id="UP000028524">
    <property type="component" value="Unassembled WGS sequence"/>
</dbReference>
<keyword evidence="1" id="KW-0732">Signal</keyword>
<dbReference type="SUPFAM" id="SSF52266">
    <property type="entry name" value="SGNH hydrolase"/>
    <property type="match status" value="1"/>
</dbReference>
<dbReference type="InParanoid" id="A0A084QIU5"/>
<sequence>MKFTGLVLCAFKASILAHAAPTTNCAKPPYFITTGDSTVATGGGWGDGLMSFLTNSAAGVNTAKNGATTVSFRDEGLWDTSIAAVKTNSQEYSPIVTIQFGHNDQKPEKNISLAQYQQNLETMAREVQNAGGTPTNMINQILVTSLTRRRFRDGKVVENLVDQRSLTIAAAAAVGIDVLDLNKASTDYINAIGDANATFYDMEADDKTHLSAGGKIVFGRMVADLLLREREDLAVFFEENTVLSDKIWAGEFATGSE</sequence>